<comment type="caution">
    <text evidence="1">The sequence shown here is derived from an EMBL/GenBank/DDBJ whole genome shotgun (WGS) entry which is preliminary data.</text>
</comment>
<sequence>MDPQSDRKYADQIESDLEAKTTNLLSDAMKMVHIESRFCSNMIGSDLCTLISELFFPNTLFLLHTRTPVRRLLLCRAGSCARRRLPTRAGSCARHSRLLCSRQLLFSLPRPPLPRKGISVVSLFHLAARRCFIALPLSR</sequence>
<dbReference type="Proteomes" id="UP001341840">
    <property type="component" value="Unassembled WGS sequence"/>
</dbReference>
<evidence type="ECO:0000313" key="2">
    <source>
        <dbReference type="Proteomes" id="UP001341840"/>
    </source>
</evidence>
<evidence type="ECO:0000313" key="1">
    <source>
        <dbReference type="EMBL" id="MED6182940.1"/>
    </source>
</evidence>
<dbReference type="EMBL" id="JASCZI010181393">
    <property type="protein sequence ID" value="MED6182940.1"/>
    <property type="molecule type" value="Genomic_DNA"/>
</dbReference>
<organism evidence="1 2">
    <name type="scientific">Stylosanthes scabra</name>
    <dbReference type="NCBI Taxonomy" id="79078"/>
    <lineage>
        <taxon>Eukaryota</taxon>
        <taxon>Viridiplantae</taxon>
        <taxon>Streptophyta</taxon>
        <taxon>Embryophyta</taxon>
        <taxon>Tracheophyta</taxon>
        <taxon>Spermatophyta</taxon>
        <taxon>Magnoliopsida</taxon>
        <taxon>eudicotyledons</taxon>
        <taxon>Gunneridae</taxon>
        <taxon>Pentapetalae</taxon>
        <taxon>rosids</taxon>
        <taxon>fabids</taxon>
        <taxon>Fabales</taxon>
        <taxon>Fabaceae</taxon>
        <taxon>Papilionoideae</taxon>
        <taxon>50 kb inversion clade</taxon>
        <taxon>dalbergioids sensu lato</taxon>
        <taxon>Dalbergieae</taxon>
        <taxon>Pterocarpus clade</taxon>
        <taxon>Stylosanthes</taxon>
    </lineage>
</organism>
<protein>
    <submittedName>
        <fullName evidence="1">Uncharacterized protein</fullName>
    </submittedName>
</protein>
<proteinExistence type="predicted"/>
<name>A0ABU6WAH8_9FABA</name>
<gene>
    <name evidence="1" type="ORF">PIB30_033346</name>
</gene>
<reference evidence="1 2" key="1">
    <citation type="journal article" date="2023" name="Plants (Basel)">
        <title>Bridging the Gap: Combining Genomics and Transcriptomics Approaches to Understand Stylosanthes scabra, an Orphan Legume from the Brazilian Caatinga.</title>
        <authorList>
            <person name="Ferreira-Neto J.R.C."/>
            <person name="da Silva M.D."/>
            <person name="Binneck E."/>
            <person name="de Melo N.F."/>
            <person name="da Silva R.H."/>
            <person name="de Melo A.L.T.M."/>
            <person name="Pandolfi V."/>
            <person name="Bustamante F.O."/>
            <person name="Brasileiro-Vidal A.C."/>
            <person name="Benko-Iseppon A.M."/>
        </authorList>
    </citation>
    <scope>NUCLEOTIDE SEQUENCE [LARGE SCALE GENOMIC DNA]</scope>
    <source>
        <tissue evidence="1">Leaves</tissue>
    </source>
</reference>
<accession>A0ABU6WAH8</accession>
<keyword evidence="2" id="KW-1185">Reference proteome</keyword>